<reference evidence="10 11" key="1">
    <citation type="journal article" date="2015" name="BMC Genomics">
        <title>Genome mining reveals unlocked bioactive potential of marine Gram-negative bacteria.</title>
        <authorList>
            <person name="Machado H."/>
            <person name="Sonnenschein E.C."/>
            <person name="Melchiorsen J."/>
            <person name="Gram L."/>
        </authorList>
    </citation>
    <scope>NUCLEOTIDE SEQUENCE [LARGE SCALE GENOMIC DNA]</scope>
    <source>
        <strain evidence="10 11">S2757</strain>
    </source>
</reference>
<evidence type="ECO:0000313" key="10">
    <source>
        <dbReference type="EMBL" id="KJY82324.1"/>
    </source>
</evidence>
<dbReference type="InterPro" id="IPR014729">
    <property type="entry name" value="Rossmann-like_a/b/a_fold"/>
</dbReference>
<dbReference type="STRING" id="579748.TW81_14600"/>
<comment type="subcellular location">
    <subcellularLocation>
        <location evidence="1 8">Cytoplasm</location>
    </subcellularLocation>
</comment>
<dbReference type="SMART" id="SM00977">
    <property type="entry name" value="TilS_C"/>
    <property type="match status" value="1"/>
</dbReference>
<keyword evidence="5 8" id="KW-0547">Nucleotide-binding</keyword>
<dbReference type="EMBL" id="JXXV01000025">
    <property type="protein sequence ID" value="KJY82324.1"/>
    <property type="molecule type" value="Genomic_DNA"/>
</dbReference>
<keyword evidence="4 8" id="KW-0819">tRNA processing</keyword>
<dbReference type="CDD" id="cd01992">
    <property type="entry name" value="TilS_N"/>
    <property type="match status" value="1"/>
</dbReference>
<dbReference type="GO" id="GO:0032267">
    <property type="term" value="F:tRNA(Ile)-lysidine synthase activity"/>
    <property type="evidence" value="ECO:0007669"/>
    <property type="project" value="UniProtKB-EC"/>
</dbReference>
<dbReference type="Pfam" id="PF01171">
    <property type="entry name" value="ATP_bind_3"/>
    <property type="match status" value="1"/>
</dbReference>
<dbReference type="NCBIfam" id="TIGR02433">
    <property type="entry name" value="lysidine_TilS_C"/>
    <property type="match status" value="1"/>
</dbReference>
<evidence type="ECO:0000256" key="5">
    <source>
        <dbReference type="ARBA" id="ARBA00022741"/>
    </source>
</evidence>
<dbReference type="EC" id="6.3.4.19" evidence="8"/>
<name>A0A0F4NH96_9VIBR</name>
<feature type="domain" description="Lysidine-tRNA(Ile) synthetase C-terminal" evidence="9">
    <location>
        <begin position="363"/>
        <end position="432"/>
    </location>
</feature>
<feature type="binding site" evidence="8">
    <location>
        <begin position="26"/>
        <end position="31"/>
    </location>
    <ligand>
        <name>ATP</name>
        <dbReference type="ChEBI" id="CHEBI:30616"/>
    </ligand>
</feature>
<protein>
    <recommendedName>
        <fullName evidence="8">tRNA(Ile)-lysidine synthase</fullName>
        <ecNumber evidence="8">6.3.4.19</ecNumber>
    </recommendedName>
    <alternativeName>
        <fullName evidence="8">tRNA(Ile)-2-lysyl-cytidine synthase</fullName>
    </alternativeName>
    <alternativeName>
        <fullName evidence="8">tRNA(Ile)-lysidine synthetase</fullName>
    </alternativeName>
</protein>
<dbReference type="InterPro" id="IPR011063">
    <property type="entry name" value="TilS/TtcA_N"/>
</dbReference>
<dbReference type="PANTHER" id="PTHR43033">
    <property type="entry name" value="TRNA(ILE)-LYSIDINE SYNTHASE-RELATED"/>
    <property type="match status" value="1"/>
</dbReference>
<sequence>MSLQNTFNSVLEKHVHRDGQVILGFSGGLDSRVMLELMAHYCQPKNIACLAVHIHHGLSPNADRWAEQCQRWCQQLGVECVVEKVELDTQGHSLEESARQARYGALSKYLHPKDLLLTGQHADDQMETFFLALKRGSGPKGLSSMAQAMPFGDAMLVRPFLTVSRQQIENYGRAKQLEWVEDESNLDQRFERNFVRHSITPVLIERWPHLHQSIQRSAELCAEQEQLLDELLADKYQACFAGDGGLEITMLEALTDRVRRRLIRMWLDESDLRMPSREQLNNIWHEVARAQPDANPKLTLESAQIRRYAHKLYIVRYWQPLDAWQQTLTFEQACHLPDALGTVTVIRSTQGRLSEQALNQSELRITFDPEGLSAHPAGRGHSRKLKKLFQEYGVPSWLRRRTPILMCGDQVVAVGDLFIDRRFIGQDCELVWGKESNFV</sequence>
<dbReference type="Pfam" id="PF09179">
    <property type="entry name" value="TilS"/>
    <property type="match status" value="1"/>
</dbReference>
<dbReference type="GO" id="GO:0005524">
    <property type="term" value="F:ATP binding"/>
    <property type="evidence" value="ECO:0007669"/>
    <property type="project" value="UniProtKB-UniRule"/>
</dbReference>
<dbReference type="GO" id="GO:0006400">
    <property type="term" value="P:tRNA modification"/>
    <property type="evidence" value="ECO:0007669"/>
    <property type="project" value="UniProtKB-UniRule"/>
</dbReference>
<dbReference type="InterPro" id="IPR012796">
    <property type="entry name" value="Lysidine-tRNA-synth_C"/>
</dbReference>
<dbReference type="SUPFAM" id="SSF52402">
    <property type="entry name" value="Adenine nucleotide alpha hydrolases-like"/>
    <property type="match status" value="1"/>
</dbReference>
<dbReference type="Gene3D" id="3.40.50.620">
    <property type="entry name" value="HUPs"/>
    <property type="match status" value="1"/>
</dbReference>
<comment type="domain">
    <text evidence="8">The N-terminal region contains the highly conserved SGGXDS motif, predicted to be a P-loop motif involved in ATP binding.</text>
</comment>
<dbReference type="InterPro" id="IPR012094">
    <property type="entry name" value="tRNA_Ile_lys_synt"/>
</dbReference>
<dbReference type="InterPro" id="IPR015262">
    <property type="entry name" value="tRNA_Ile_lys_synt_subst-bd"/>
</dbReference>
<dbReference type="Proteomes" id="UP000033673">
    <property type="component" value="Unassembled WGS sequence"/>
</dbReference>
<dbReference type="SUPFAM" id="SSF82829">
    <property type="entry name" value="MesJ substrate recognition domain-like"/>
    <property type="match status" value="1"/>
</dbReference>
<dbReference type="HAMAP" id="MF_01161">
    <property type="entry name" value="tRNA_Ile_lys_synt"/>
    <property type="match status" value="1"/>
</dbReference>
<dbReference type="NCBIfam" id="TIGR02432">
    <property type="entry name" value="lysidine_TilS_N"/>
    <property type="match status" value="1"/>
</dbReference>
<dbReference type="InterPro" id="IPR012795">
    <property type="entry name" value="tRNA_Ile_lys_synt_N"/>
</dbReference>
<evidence type="ECO:0000256" key="7">
    <source>
        <dbReference type="ARBA" id="ARBA00048539"/>
    </source>
</evidence>
<evidence type="ECO:0000259" key="9">
    <source>
        <dbReference type="SMART" id="SM00977"/>
    </source>
</evidence>
<accession>A0A0F4NH96</accession>
<dbReference type="SUPFAM" id="SSF56037">
    <property type="entry name" value="PheT/TilS domain"/>
    <property type="match status" value="1"/>
</dbReference>
<dbReference type="GO" id="GO:0005737">
    <property type="term" value="C:cytoplasm"/>
    <property type="evidence" value="ECO:0007669"/>
    <property type="project" value="UniProtKB-SubCell"/>
</dbReference>
<comment type="catalytic activity">
    <reaction evidence="7 8">
        <text>cytidine(34) in tRNA(Ile2) + L-lysine + ATP = lysidine(34) in tRNA(Ile2) + AMP + diphosphate + H(+)</text>
        <dbReference type="Rhea" id="RHEA:43744"/>
        <dbReference type="Rhea" id="RHEA-COMP:10625"/>
        <dbReference type="Rhea" id="RHEA-COMP:10670"/>
        <dbReference type="ChEBI" id="CHEBI:15378"/>
        <dbReference type="ChEBI" id="CHEBI:30616"/>
        <dbReference type="ChEBI" id="CHEBI:32551"/>
        <dbReference type="ChEBI" id="CHEBI:33019"/>
        <dbReference type="ChEBI" id="CHEBI:82748"/>
        <dbReference type="ChEBI" id="CHEBI:83665"/>
        <dbReference type="ChEBI" id="CHEBI:456215"/>
        <dbReference type="EC" id="6.3.4.19"/>
    </reaction>
</comment>
<keyword evidence="3 8" id="KW-0436">Ligase</keyword>
<dbReference type="PATRIC" id="fig|579748.3.peg.3018"/>
<evidence type="ECO:0000256" key="4">
    <source>
        <dbReference type="ARBA" id="ARBA00022694"/>
    </source>
</evidence>
<keyword evidence="2 8" id="KW-0963">Cytoplasm</keyword>
<evidence type="ECO:0000256" key="2">
    <source>
        <dbReference type="ARBA" id="ARBA00022490"/>
    </source>
</evidence>
<dbReference type="RefSeq" id="WP_045956460.1">
    <property type="nucleotide sequence ID" value="NZ_JXXV01000025.1"/>
</dbReference>
<keyword evidence="6 8" id="KW-0067">ATP-binding</keyword>
<organism evidence="10 11">
    <name type="scientific">Vibrio galatheae</name>
    <dbReference type="NCBI Taxonomy" id="579748"/>
    <lineage>
        <taxon>Bacteria</taxon>
        <taxon>Pseudomonadati</taxon>
        <taxon>Pseudomonadota</taxon>
        <taxon>Gammaproteobacteria</taxon>
        <taxon>Vibrionales</taxon>
        <taxon>Vibrionaceae</taxon>
        <taxon>Vibrio</taxon>
    </lineage>
</organism>
<comment type="function">
    <text evidence="8">Ligates lysine onto the cytidine present at position 34 of the AUA codon-specific tRNA(Ile) that contains the anticodon CAU, in an ATP-dependent manner. Cytidine is converted to lysidine, thus changing the amino acid specificity of the tRNA from methionine to isoleucine.</text>
</comment>
<dbReference type="OrthoDB" id="9807403at2"/>
<comment type="similarity">
    <text evidence="8">Belongs to the tRNA(Ile)-lysidine synthase family.</text>
</comment>
<evidence type="ECO:0000256" key="6">
    <source>
        <dbReference type="ARBA" id="ARBA00022840"/>
    </source>
</evidence>
<evidence type="ECO:0000313" key="11">
    <source>
        <dbReference type="Proteomes" id="UP000033673"/>
    </source>
</evidence>
<dbReference type="PANTHER" id="PTHR43033:SF1">
    <property type="entry name" value="TRNA(ILE)-LYSIDINE SYNTHASE-RELATED"/>
    <property type="match status" value="1"/>
</dbReference>
<dbReference type="Gene3D" id="1.20.59.20">
    <property type="match status" value="1"/>
</dbReference>
<keyword evidence="11" id="KW-1185">Reference proteome</keyword>
<dbReference type="Pfam" id="PF11734">
    <property type="entry name" value="TilS_C"/>
    <property type="match status" value="1"/>
</dbReference>
<evidence type="ECO:0000256" key="8">
    <source>
        <dbReference type="HAMAP-Rule" id="MF_01161"/>
    </source>
</evidence>
<evidence type="ECO:0000256" key="1">
    <source>
        <dbReference type="ARBA" id="ARBA00004496"/>
    </source>
</evidence>
<gene>
    <name evidence="8" type="primary">tilS</name>
    <name evidence="10" type="ORF">TW81_14600</name>
</gene>
<proteinExistence type="inferred from homology"/>
<dbReference type="AlphaFoldDB" id="A0A0F4NH96"/>
<comment type="caution">
    <text evidence="10">The sequence shown here is derived from an EMBL/GenBank/DDBJ whole genome shotgun (WGS) entry which is preliminary data.</text>
</comment>
<evidence type="ECO:0000256" key="3">
    <source>
        <dbReference type="ARBA" id="ARBA00022598"/>
    </source>
</evidence>